<comment type="caution">
    <text evidence="1">The sequence shown here is derived from an EMBL/GenBank/DDBJ whole genome shotgun (WGS) entry which is preliminary data.</text>
</comment>
<dbReference type="Proteomes" id="UP000315540">
    <property type="component" value="Unassembled WGS sequence"/>
</dbReference>
<dbReference type="PANTHER" id="PTHR35560:SF3">
    <property type="entry name" value="PEPTIDASE S9 PROLYL OLIGOPEPTIDASE CATALYTIC DOMAIN-CONTAINING PROTEIN"/>
    <property type="match status" value="1"/>
</dbReference>
<gene>
    <name evidence="1" type="ORF">FHK87_08465</name>
</gene>
<keyword evidence="2" id="KW-1185">Reference proteome</keyword>
<reference evidence="1 2" key="1">
    <citation type="submission" date="2019-06" db="EMBL/GenBank/DDBJ databases">
        <authorList>
            <person name="Meng X."/>
        </authorList>
    </citation>
    <scope>NUCLEOTIDE SEQUENCE [LARGE SCALE GENOMIC DNA]</scope>
    <source>
        <strain evidence="1 2">M625</strain>
    </source>
</reference>
<dbReference type="OrthoDB" id="1094867at2"/>
<name>A0A504JNZ1_9FLAO</name>
<dbReference type="InterPro" id="IPR029058">
    <property type="entry name" value="AB_hydrolase_fold"/>
</dbReference>
<dbReference type="SUPFAM" id="SSF53474">
    <property type="entry name" value="alpha/beta-Hydrolases"/>
    <property type="match status" value="1"/>
</dbReference>
<evidence type="ECO:0000313" key="1">
    <source>
        <dbReference type="EMBL" id="TPN88090.1"/>
    </source>
</evidence>
<accession>A0A504JNZ1</accession>
<dbReference type="AlphaFoldDB" id="A0A504JNZ1"/>
<proteinExistence type="predicted"/>
<sequence length="311" mass="35328">MVLLTSVLFNVTFGQNKKISIQEGSGVFSIVGGLKHEQKTIKIFYHKPKAFDSNTKVVIVIPGSGRNGDSHRDSWVEESEKYNLLILSPSYSEKEYPYKDYHLGGILTDLNIREHAKFKKNSNQVFLNEEKVSFTINNNTKQWIFNDFDRLFDLVVDHLKIPQKQYDIFGHSAGGQVLHRFAIFHPKSKANRIIAANSGSYTLTNFDTHFPFGTKNTHLSDRDLKKSFAKKLIVFVGELDNENSNGGILLRSKTVDRQGLHRLARAKYFFATAKSKAQQIGCEFNWELKVIKGVGHNQRKMGDAAGLLLFD</sequence>
<dbReference type="EMBL" id="VFWZ01000002">
    <property type="protein sequence ID" value="TPN88090.1"/>
    <property type="molecule type" value="Genomic_DNA"/>
</dbReference>
<protein>
    <recommendedName>
        <fullName evidence="3">Alpha/beta hydrolase</fullName>
    </recommendedName>
</protein>
<dbReference type="PANTHER" id="PTHR35560">
    <property type="entry name" value="BLL0132 PROTEIN"/>
    <property type="match status" value="1"/>
</dbReference>
<evidence type="ECO:0000313" key="2">
    <source>
        <dbReference type="Proteomes" id="UP000315540"/>
    </source>
</evidence>
<evidence type="ECO:0008006" key="3">
    <source>
        <dbReference type="Google" id="ProtNLM"/>
    </source>
</evidence>
<dbReference type="Gene3D" id="3.40.50.1820">
    <property type="entry name" value="alpha/beta hydrolase"/>
    <property type="match status" value="1"/>
</dbReference>
<organism evidence="1 2">
    <name type="scientific">Aquimarina algicola</name>
    <dbReference type="NCBI Taxonomy" id="2589995"/>
    <lineage>
        <taxon>Bacteria</taxon>
        <taxon>Pseudomonadati</taxon>
        <taxon>Bacteroidota</taxon>
        <taxon>Flavobacteriia</taxon>
        <taxon>Flavobacteriales</taxon>
        <taxon>Flavobacteriaceae</taxon>
        <taxon>Aquimarina</taxon>
    </lineage>
</organism>